<proteinExistence type="predicted"/>
<evidence type="ECO:0000256" key="1">
    <source>
        <dbReference type="SAM" id="MobiDB-lite"/>
    </source>
</evidence>
<reference evidence="3 4" key="1">
    <citation type="journal article" date="2024" name="J Genomics">
        <title>Draft genome sequencing and assembly of Favolaschia claudopus CIRM-BRFM 2984 isolated from oak limbs.</title>
        <authorList>
            <person name="Navarro D."/>
            <person name="Drula E."/>
            <person name="Chaduli D."/>
            <person name="Cazenave R."/>
            <person name="Ahrendt S."/>
            <person name="Wang J."/>
            <person name="Lipzen A."/>
            <person name="Daum C."/>
            <person name="Barry K."/>
            <person name="Grigoriev I.V."/>
            <person name="Favel A."/>
            <person name="Rosso M.N."/>
            <person name="Martin F."/>
        </authorList>
    </citation>
    <scope>NUCLEOTIDE SEQUENCE [LARGE SCALE GENOMIC DNA]</scope>
    <source>
        <strain evidence="3 4">CIRM-BRFM 2984</strain>
    </source>
</reference>
<dbReference type="AlphaFoldDB" id="A0AAW0CLR9"/>
<evidence type="ECO:0000313" key="3">
    <source>
        <dbReference type="EMBL" id="KAK7039780.1"/>
    </source>
</evidence>
<feature type="region of interest" description="Disordered" evidence="1">
    <location>
        <begin position="1"/>
        <end position="20"/>
    </location>
</feature>
<keyword evidence="2" id="KW-0472">Membrane</keyword>
<protein>
    <submittedName>
        <fullName evidence="3">Uncharacterized protein</fullName>
    </submittedName>
</protein>
<evidence type="ECO:0000313" key="4">
    <source>
        <dbReference type="Proteomes" id="UP001362999"/>
    </source>
</evidence>
<dbReference type="Proteomes" id="UP001362999">
    <property type="component" value="Unassembled WGS sequence"/>
</dbReference>
<dbReference type="EMBL" id="JAWWNJ010000016">
    <property type="protein sequence ID" value="KAK7039780.1"/>
    <property type="molecule type" value="Genomic_DNA"/>
</dbReference>
<feature type="transmembrane region" description="Helical" evidence="2">
    <location>
        <begin position="40"/>
        <end position="61"/>
    </location>
</feature>
<keyword evidence="4" id="KW-1185">Reference proteome</keyword>
<comment type="caution">
    <text evidence="3">The sequence shown here is derived from an EMBL/GenBank/DDBJ whole genome shotgun (WGS) entry which is preliminary data.</text>
</comment>
<keyword evidence="2" id="KW-0812">Transmembrane</keyword>
<name>A0AAW0CLR9_9AGAR</name>
<keyword evidence="2" id="KW-1133">Transmembrane helix</keyword>
<evidence type="ECO:0000256" key="2">
    <source>
        <dbReference type="SAM" id="Phobius"/>
    </source>
</evidence>
<gene>
    <name evidence="3" type="ORF">R3P38DRAFT_2901896</name>
</gene>
<accession>A0AAW0CLR9</accession>
<sequence length="120" mass="13400">MLHQHTYPHAADDASTTIHEKPIEKTASSYNIAILRSKKLGVVFTAMLLLQMLIALDQTILATTLPRIASVGAPQNSSRKIRPASRVRDLSASLIPLSFAPSAMLDRRRDRRHCSLRLWT</sequence>
<organism evidence="3 4">
    <name type="scientific">Favolaschia claudopus</name>
    <dbReference type="NCBI Taxonomy" id="2862362"/>
    <lineage>
        <taxon>Eukaryota</taxon>
        <taxon>Fungi</taxon>
        <taxon>Dikarya</taxon>
        <taxon>Basidiomycota</taxon>
        <taxon>Agaricomycotina</taxon>
        <taxon>Agaricomycetes</taxon>
        <taxon>Agaricomycetidae</taxon>
        <taxon>Agaricales</taxon>
        <taxon>Marasmiineae</taxon>
        <taxon>Mycenaceae</taxon>
        <taxon>Favolaschia</taxon>
    </lineage>
</organism>